<reference evidence="1 2" key="1">
    <citation type="submission" date="2020-08" db="EMBL/GenBank/DDBJ databases">
        <title>Genome Sequencing of Nocardia wallacei strain FMUON74 and assembly.</title>
        <authorList>
            <person name="Toyokawa M."/>
            <person name="Uesaka K."/>
        </authorList>
    </citation>
    <scope>NUCLEOTIDE SEQUENCE [LARGE SCALE GENOMIC DNA]</scope>
    <source>
        <strain evidence="1 2">FMUON74</strain>
    </source>
</reference>
<organism evidence="1 2">
    <name type="scientific">Nocardia wallacei</name>
    <dbReference type="NCBI Taxonomy" id="480035"/>
    <lineage>
        <taxon>Bacteria</taxon>
        <taxon>Bacillati</taxon>
        <taxon>Actinomycetota</taxon>
        <taxon>Actinomycetes</taxon>
        <taxon>Mycobacteriales</taxon>
        <taxon>Nocardiaceae</taxon>
        <taxon>Nocardia</taxon>
    </lineage>
</organism>
<dbReference type="Proteomes" id="UP000516173">
    <property type="component" value="Chromosome"/>
</dbReference>
<name>A0A7G1KYX8_9NOCA</name>
<gene>
    <name evidence="1" type="ORF">NWFMUON74_61460</name>
</gene>
<dbReference type="RefSeq" id="WP_187685132.1">
    <property type="nucleotide sequence ID" value="NZ_AP023396.1"/>
</dbReference>
<evidence type="ECO:0000313" key="1">
    <source>
        <dbReference type="EMBL" id="BCK58374.1"/>
    </source>
</evidence>
<sequence>MTATVDRLAQLLAQADKLPPEQRRAFGFWARQNLIRTEVARTYPTAGALAQALDPTTIQTPDLEMIDEALEWAFDTPRARLMISKPSQTGKSERAVVWGITRALVRRPWWRNLIVTHSEDLALTHSERIRAIIRTFGTGARDSLTGEPLPDRLGIQIGTKAAGHRWQLAGQPGGLIAAGVGTALPGRPADAMWLDDLFSGMLAADSPAIRRQVRTWWDTVGKQRLAPDGPLIMIGTRWNEEDMHAYLLEMDPGPWRILNFPAIAEPGVLDSLNRPYGVGLENPRGETDWEAIRATTPARVWAAMYQGHPTPSDGTLFSQKWFDDYRLPAEPPLYRRLVAVDPAETGKGDEAGIIAAGLTGDGTVVLTDDWSGHLSSAQWPRRVCLLALTTGSDEVVFEAYNAPETYGQLLRRAYTDLAAEAAENGGHVEGVQVPTSRPFHITPWKGRGNALVRSTGLRNATSIGRCRVVGYKLSTYEAHAIRWQEEQHQPDRVAGATIAYDVLSGGGEAVVSTQASDWGDLPSGLGGGFSGRR</sequence>
<evidence type="ECO:0008006" key="3">
    <source>
        <dbReference type="Google" id="ProtNLM"/>
    </source>
</evidence>
<dbReference type="AlphaFoldDB" id="A0A7G1KYX8"/>
<dbReference type="GeneID" id="80350558"/>
<protein>
    <recommendedName>
        <fullName evidence="3">Terminase</fullName>
    </recommendedName>
</protein>
<keyword evidence="2" id="KW-1185">Reference proteome</keyword>
<dbReference type="KEGG" id="nwl:NWFMUON74_61460"/>
<evidence type="ECO:0000313" key="2">
    <source>
        <dbReference type="Proteomes" id="UP000516173"/>
    </source>
</evidence>
<proteinExistence type="predicted"/>
<dbReference type="EMBL" id="AP023396">
    <property type="protein sequence ID" value="BCK58374.1"/>
    <property type="molecule type" value="Genomic_DNA"/>
</dbReference>
<dbReference type="Gene3D" id="3.40.50.300">
    <property type="entry name" value="P-loop containing nucleotide triphosphate hydrolases"/>
    <property type="match status" value="1"/>
</dbReference>
<dbReference type="InterPro" id="IPR027417">
    <property type="entry name" value="P-loop_NTPase"/>
</dbReference>
<accession>A0A7G1KYX8</accession>